<reference evidence="1" key="1">
    <citation type="journal article" date="2014" name="Int. J. Syst. Evol. Microbiol.">
        <title>Complete genome sequence of Corynebacterium casei LMG S-19264T (=DSM 44701T), isolated from a smear-ripened cheese.</title>
        <authorList>
            <consortium name="US DOE Joint Genome Institute (JGI-PGF)"/>
            <person name="Walter F."/>
            <person name="Albersmeier A."/>
            <person name="Kalinowski J."/>
            <person name="Ruckert C."/>
        </authorList>
    </citation>
    <scope>NUCLEOTIDE SEQUENCE</scope>
    <source>
        <strain evidence="1">CGMCC 4.7308</strain>
    </source>
</reference>
<name>A0A917SZ27_9ACTN</name>
<keyword evidence="2" id="KW-1185">Reference proteome</keyword>
<dbReference type="EMBL" id="BMNA01000004">
    <property type="protein sequence ID" value="GGM04541.1"/>
    <property type="molecule type" value="Genomic_DNA"/>
</dbReference>
<evidence type="ECO:0000313" key="1">
    <source>
        <dbReference type="EMBL" id="GGM04541.1"/>
    </source>
</evidence>
<accession>A0A917SZ27</accession>
<dbReference type="Proteomes" id="UP000655208">
    <property type="component" value="Unassembled WGS sequence"/>
</dbReference>
<sequence>MTAIHARHTRSWAGLSQRSVAVLRRAATVTSSLAPIVVAPPVLRRGGPVASGPVRVRVTRLTPRPE</sequence>
<dbReference type="AlphaFoldDB" id="A0A917SZ27"/>
<reference evidence="1" key="2">
    <citation type="submission" date="2020-09" db="EMBL/GenBank/DDBJ databases">
        <authorList>
            <person name="Sun Q."/>
            <person name="Zhou Y."/>
        </authorList>
    </citation>
    <scope>NUCLEOTIDE SEQUENCE</scope>
    <source>
        <strain evidence="1">CGMCC 4.7308</strain>
    </source>
</reference>
<evidence type="ECO:0000313" key="2">
    <source>
        <dbReference type="Proteomes" id="UP000655208"/>
    </source>
</evidence>
<gene>
    <name evidence="1" type="ORF">GCM10011594_25960</name>
</gene>
<comment type="caution">
    <text evidence="1">The sequence shown here is derived from an EMBL/GenBank/DDBJ whole genome shotgun (WGS) entry which is preliminary data.</text>
</comment>
<organism evidence="1 2">
    <name type="scientific">Nakamurella endophytica</name>
    <dbReference type="NCBI Taxonomy" id="1748367"/>
    <lineage>
        <taxon>Bacteria</taxon>
        <taxon>Bacillati</taxon>
        <taxon>Actinomycetota</taxon>
        <taxon>Actinomycetes</taxon>
        <taxon>Nakamurellales</taxon>
        <taxon>Nakamurellaceae</taxon>
        <taxon>Nakamurella</taxon>
    </lineage>
</organism>
<protein>
    <submittedName>
        <fullName evidence="1">Uncharacterized protein</fullName>
    </submittedName>
</protein>
<proteinExistence type="predicted"/>